<dbReference type="EMBL" id="JACHHZ010000002">
    <property type="protein sequence ID" value="MBB6092757.1"/>
    <property type="molecule type" value="Genomic_DNA"/>
</dbReference>
<dbReference type="RefSeq" id="WP_184330539.1">
    <property type="nucleotide sequence ID" value="NZ_JACHHZ010000002.1"/>
</dbReference>
<evidence type="ECO:0000313" key="9">
    <source>
        <dbReference type="EMBL" id="MBB6092757.1"/>
    </source>
</evidence>
<organism evidence="9 10">
    <name type="scientific">Povalibacter uvarum</name>
    <dbReference type="NCBI Taxonomy" id="732238"/>
    <lineage>
        <taxon>Bacteria</taxon>
        <taxon>Pseudomonadati</taxon>
        <taxon>Pseudomonadota</taxon>
        <taxon>Gammaproteobacteria</taxon>
        <taxon>Steroidobacterales</taxon>
        <taxon>Steroidobacteraceae</taxon>
        <taxon>Povalibacter</taxon>
    </lineage>
</organism>
<evidence type="ECO:0000259" key="7">
    <source>
        <dbReference type="Pfam" id="PF08669"/>
    </source>
</evidence>
<dbReference type="PANTHER" id="PTHR43757">
    <property type="entry name" value="AMINOMETHYLTRANSFERASE"/>
    <property type="match status" value="1"/>
</dbReference>
<dbReference type="Pfam" id="PF17806">
    <property type="entry name" value="SO_alpha_A3"/>
    <property type="match status" value="1"/>
</dbReference>
<dbReference type="Proteomes" id="UP000588068">
    <property type="component" value="Unassembled WGS sequence"/>
</dbReference>
<comment type="caution">
    <text evidence="9">The sequence shown here is derived from an EMBL/GenBank/DDBJ whole genome shotgun (WGS) entry which is preliminary data.</text>
</comment>
<dbReference type="InterPro" id="IPR006222">
    <property type="entry name" value="GCVT_N"/>
</dbReference>
<dbReference type="Gene3D" id="3.50.50.60">
    <property type="entry name" value="FAD/NAD(P)-binding domain"/>
    <property type="match status" value="3"/>
</dbReference>
<evidence type="ECO:0000259" key="8">
    <source>
        <dbReference type="Pfam" id="PF17806"/>
    </source>
</evidence>
<evidence type="ECO:0000259" key="5">
    <source>
        <dbReference type="Pfam" id="PF01262"/>
    </source>
</evidence>
<evidence type="ECO:0000256" key="3">
    <source>
        <dbReference type="ARBA" id="ARBA00023002"/>
    </source>
</evidence>
<protein>
    <submittedName>
        <fullName evidence="9">Sarcosine oxidase subunit alpha</fullName>
        <ecNumber evidence="9">1.5.3.1</ecNumber>
    </submittedName>
</protein>
<sequence length="934" mass="100537">MMYRLPQREGEWIDRTRSLAFTFEGVRYEGFAGDTITSALSAAGVMILGRSFKYHRPRGILSFANHDVNAIFQVGPVPNVRGDVTPLADGMEVLAVNTVGGLQSDRAQWIDRLGRFLPVGFYYKAFNSKRFFPRWERLIRNLSGLGQISVDAPRLQTPKRYAFCDVLVIGGGVAGEAAARAAAATGAKVMLVDESTRVSAHSADGVDVLTSSYVAGVYADRWAAVIEPHRMTKVRAGAIVFATGAIEQPIAFHNNDLPGIVMAGAAQRLLQRHSIAVGRKVLVVTTHRAGYEAAVALLDAGLSIAHIVELNSTSVAPDLSSLLIQRGVKVVVGDAPIEAERNAEGCVAAVHFAGERIDCDAVLMSGGWAAAAQLLLQAGGKTAFDDAAQMHLPSELPAGCFVSGAINGLFNAEAACMEGRTAGRAAAEFASATVPPSGSSIIARSSSPVAPSPHRRQDPRGKDFIDFDEDLQVKDIENAIHEGFDSIELLKRYTTVGMGPSQGKHSNLNAARILAGKRGLSMDQVGLTTARPMYHPVPMKHLAGRGFTPERATPIAPRHSDAGAVWMLAGNWRRPEYYMREGESREQCIAGEVAVVRNSVGLIDVGTLGKIEVHGPDAGAFLDRAYAGRYSDLKVGMTRYGLLLDEAGTIVDDGVVARLHEESFYFTTTTGGSAGVYRDLLRLNALWGLNCSLVNVTGHRAAFNLAGPRSRDLLSAMTSVNLNDGAFPYLGVREGIVGAANARLLRVGFVGELGYEIHVPHSHAQRVWDGLVEQGRKFDLRLFGVEAQRVLRLEKGHFIIGQDTDGLTNPFEAQAGWAVRMQKPFFIGQRSLRLLERRGPRQLLVGFEIENAVPALKECHLAIDNGEIAGRVTSVTYSNTLGKTIGLAMIKPSLAVLGTKLTFRVTDGSTVTATVCPTPFFDHDNQRQKFGVAA</sequence>
<feature type="domain" description="Aminomethyltransferase C-terminal" evidence="7">
    <location>
        <begin position="844"/>
        <end position="922"/>
    </location>
</feature>
<dbReference type="Pfam" id="PF01571">
    <property type="entry name" value="GCV_T"/>
    <property type="match status" value="1"/>
</dbReference>
<dbReference type="Pfam" id="PF08669">
    <property type="entry name" value="GCV_T_C"/>
    <property type="match status" value="1"/>
</dbReference>
<dbReference type="Gene3D" id="3.10.20.440">
    <property type="entry name" value="2Fe-2S iron-sulphur cluster binding domain, sarcosine oxidase, alpha subunit, N-terminal domain"/>
    <property type="match status" value="1"/>
</dbReference>
<dbReference type="InterPro" id="IPR042204">
    <property type="entry name" value="2Fe-2S-bd_N"/>
</dbReference>
<dbReference type="InterPro" id="IPR041854">
    <property type="entry name" value="BFD-like_2Fe2S-bd_dom_sf"/>
</dbReference>
<dbReference type="InterPro" id="IPR029043">
    <property type="entry name" value="GcvT/YgfZ_C"/>
</dbReference>
<dbReference type="GO" id="GO:0008115">
    <property type="term" value="F:sarcosine oxidase activity"/>
    <property type="evidence" value="ECO:0007669"/>
    <property type="project" value="UniProtKB-EC"/>
</dbReference>
<dbReference type="InterPro" id="IPR013977">
    <property type="entry name" value="GcvT_C"/>
</dbReference>
<dbReference type="InterPro" id="IPR036188">
    <property type="entry name" value="FAD/NAD-bd_sf"/>
</dbReference>
<dbReference type="InterPro" id="IPR028896">
    <property type="entry name" value="GcvT/YgfZ/DmdA"/>
</dbReference>
<name>A0A841HIC9_9GAMM</name>
<dbReference type="SUPFAM" id="SSF101790">
    <property type="entry name" value="Aminomethyltransferase beta-barrel domain"/>
    <property type="match status" value="1"/>
</dbReference>
<dbReference type="PRINTS" id="PR00411">
    <property type="entry name" value="PNDRDTASEI"/>
</dbReference>
<feature type="domain" description="GCVT N-terminal" evidence="6">
    <location>
        <begin position="557"/>
        <end position="823"/>
    </location>
</feature>
<reference evidence="9 10" key="1">
    <citation type="submission" date="2020-08" db="EMBL/GenBank/DDBJ databases">
        <title>Genomic Encyclopedia of Type Strains, Phase IV (KMG-IV): sequencing the most valuable type-strain genomes for metagenomic binning, comparative biology and taxonomic classification.</title>
        <authorList>
            <person name="Goeker M."/>
        </authorList>
    </citation>
    <scope>NUCLEOTIDE SEQUENCE [LARGE SCALE GENOMIC DNA]</scope>
    <source>
        <strain evidence="9 10">DSM 26723</strain>
    </source>
</reference>
<evidence type="ECO:0000259" key="6">
    <source>
        <dbReference type="Pfam" id="PF01571"/>
    </source>
</evidence>
<evidence type="ECO:0000256" key="2">
    <source>
        <dbReference type="ARBA" id="ARBA00022576"/>
    </source>
</evidence>
<gene>
    <name evidence="9" type="ORF">HNQ60_001635</name>
</gene>
<dbReference type="InterPro" id="IPR027266">
    <property type="entry name" value="TrmE/GcvT-like"/>
</dbReference>
<evidence type="ECO:0000256" key="1">
    <source>
        <dbReference type="ARBA" id="ARBA00008609"/>
    </source>
</evidence>
<dbReference type="PANTHER" id="PTHR43757:SF2">
    <property type="entry name" value="AMINOMETHYLTRANSFERASE, MITOCHONDRIAL"/>
    <property type="match status" value="1"/>
</dbReference>
<feature type="domain" description="SoxA A3" evidence="8">
    <location>
        <begin position="461"/>
        <end position="544"/>
    </location>
</feature>
<feature type="region of interest" description="Disordered" evidence="4">
    <location>
        <begin position="435"/>
        <end position="463"/>
    </location>
</feature>
<dbReference type="AlphaFoldDB" id="A0A841HIC9"/>
<evidence type="ECO:0000313" key="10">
    <source>
        <dbReference type="Proteomes" id="UP000588068"/>
    </source>
</evidence>
<dbReference type="InterPro" id="IPR041117">
    <property type="entry name" value="SoxA_A3"/>
</dbReference>
<dbReference type="SUPFAM" id="SSF103025">
    <property type="entry name" value="Folate-binding domain"/>
    <property type="match status" value="1"/>
</dbReference>
<dbReference type="Pfam" id="PF01262">
    <property type="entry name" value="AlaDh_PNT_C"/>
    <property type="match status" value="1"/>
</dbReference>
<keyword evidence="2" id="KW-0032">Aminotransferase</keyword>
<feature type="domain" description="Alanine dehydrogenase/pyridine nucleotide transhydrogenase NAD(H)-binding" evidence="5">
    <location>
        <begin position="164"/>
        <end position="201"/>
    </location>
</feature>
<dbReference type="SUPFAM" id="SSF51905">
    <property type="entry name" value="FAD/NAD(P)-binding domain"/>
    <property type="match status" value="1"/>
</dbReference>
<keyword evidence="2" id="KW-0808">Transferase</keyword>
<feature type="compositionally biased region" description="Low complexity" evidence="4">
    <location>
        <begin position="435"/>
        <end position="449"/>
    </location>
</feature>
<dbReference type="Pfam" id="PF13510">
    <property type="entry name" value="Fer2_4"/>
    <property type="match status" value="1"/>
</dbReference>
<dbReference type="Gene3D" id="1.10.10.1100">
    <property type="entry name" value="BFD-like [2Fe-2S]-binding domain"/>
    <property type="match status" value="1"/>
</dbReference>
<comment type="similarity">
    <text evidence="1">Belongs to the GcvT family.</text>
</comment>
<keyword evidence="10" id="KW-1185">Reference proteome</keyword>
<dbReference type="GO" id="GO:0008483">
    <property type="term" value="F:transaminase activity"/>
    <property type="evidence" value="ECO:0007669"/>
    <property type="project" value="UniProtKB-KW"/>
</dbReference>
<proteinExistence type="inferred from homology"/>
<dbReference type="EC" id="1.5.3.1" evidence="9"/>
<evidence type="ECO:0000256" key="4">
    <source>
        <dbReference type="SAM" id="MobiDB-lite"/>
    </source>
</evidence>
<keyword evidence="3 9" id="KW-0560">Oxidoreductase</keyword>
<dbReference type="InterPro" id="IPR007698">
    <property type="entry name" value="AlaDH/PNT_NAD(H)-bd"/>
</dbReference>
<dbReference type="Gene3D" id="3.30.1360.120">
    <property type="entry name" value="Probable tRNA modification gtpase trme, domain 1"/>
    <property type="match status" value="1"/>
</dbReference>
<accession>A0A841HIC9</accession>